<dbReference type="Proteomes" id="UP001302349">
    <property type="component" value="Chromosome"/>
</dbReference>
<sequence length="410" mass="46858">MNSSNKLRLPALSCLAIVLQLTFFSYALAQYPGIEKDIAANRKGQLVIKAKPGDKVTVEQLSHDFWFGAAIGNGIVGGWSEADKKTYKEKFLENFNSAVTENAVKWLSMEREKGNVNYATIDTILSFTEANNIPLRAHNLFWGIEKFVQPWVKEMNDEELRQTLQTRAETVTAKYKGRFVEYDLNNEMIHGNYYEDRLGSDITKQMAQWARNGDPDIKLFLNDYDILTGKRLDDYMAQIRFLLKQGVPLAGIGVQGHLHTDTFDRAELKRCLDSLAIFNLPIRITEFNMPGQRSKYLSDNPPVMTPAQELERAKEMADYYRICFAHPAVEGILMWGFWEGNNWIKASSLYKRDWSPTPALEAYQNLIFKEWWTKASGVANKKGEYAVSAFYGKYKITINGVSKEVNFTGQ</sequence>
<dbReference type="PANTHER" id="PTHR31490">
    <property type="entry name" value="GLYCOSYL HYDROLASE"/>
    <property type="match status" value="1"/>
</dbReference>
<dbReference type="SMART" id="SM00633">
    <property type="entry name" value="Glyco_10"/>
    <property type="match status" value="1"/>
</dbReference>
<feature type="domain" description="GH10" evidence="5">
    <location>
        <begin position="67"/>
        <end position="366"/>
    </location>
</feature>
<keyword evidence="7" id="KW-1185">Reference proteome</keyword>
<feature type="signal peptide" evidence="4">
    <location>
        <begin position="1"/>
        <end position="29"/>
    </location>
</feature>
<keyword evidence="1" id="KW-0378">Hydrolase</keyword>
<evidence type="ECO:0000256" key="3">
    <source>
        <dbReference type="ARBA" id="ARBA00023326"/>
    </source>
</evidence>
<dbReference type="InterPro" id="IPR001000">
    <property type="entry name" value="GH10_dom"/>
</dbReference>
<dbReference type="InterPro" id="IPR017853">
    <property type="entry name" value="GH"/>
</dbReference>
<dbReference type="Pfam" id="PF00331">
    <property type="entry name" value="Glyco_hydro_10"/>
    <property type="match status" value="1"/>
</dbReference>
<dbReference type="Gene3D" id="3.20.20.80">
    <property type="entry name" value="Glycosidases"/>
    <property type="match status" value="1"/>
</dbReference>
<keyword evidence="3" id="KW-0624">Polysaccharide degradation</keyword>
<dbReference type="SUPFAM" id="SSF51445">
    <property type="entry name" value="(Trans)glycosidases"/>
    <property type="match status" value="1"/>
</dbReference>
<organism evidence="6 7">
    <name type="scientific">Imperialibacter roseus</name>
    <dbReference type="NCBI Taxonomy" id="1324217"/>
    <lineage>
        <taxon>Bacteria</taxon>
        <taxon>Pseudomonadati</taxon>
        <taxon>Bacteroidota</taxon>
        <taxon>Cytophagia</taxon>
        <taxon>Cytophagales</taxon>
        <taxon>Flammeovirgaceae</taxon>
        <taxon>Imperialibacter</taxon>
    </lineage>
</organism>
<dbReference type="PANTHER" id="PTHR31490:SF1">
    <property type="entry name" value="ENDO-1,4-BETA-XYLANASE 1"/>
    <property type="match status" value="1"/>
</dbReference>
<evidence type="ECO:0000256" key="4">
    <source>
        <dbReference type="SAM" id="SignalP"/>
    </source>
</evidence>
<evidence type="ECO:0000313" key="7">
    <source>
        <dbReference type="Proteomes" id="UP001302349"/>
    </source>
</evidence>
<evidence type="ECO:0000259" key="5">
    <source>
        <dbReference type="PROSITE" id="PS51760"/>
    </source>
</evidence>
<feature type="chain" id="PRO_5046999369" evidence="4">
    <location>
        <begin position="30"/>
        <end position="410"/>
    </location>
</feature>
<name>A0ABZ0IVY9_9BACT</name>
<keyword evidence="2" id="KW-0119">Carbohydrate metabolism</keyword>
<gene>
    <name evidence="6" type="ORF">RT717_07820</name>
</gene>
<keyword evidence="4" id="KW-0732">Signal</keyword>
<protein>
    <submittedName>
        <fullName evidence="6">Endo-1,4-beta-xylanase</fullName>
    </submittedName>
</protein>
<reference evidence="6 7" key="1">
    <citation type="journal article" date="2023" name="Microbiol. Resour. Announc.">
        <title>Complete Genome Sequence of Imperialibacter roseus strain P4T.</title>
        <authorList>
            <person name="Tizabi D.R."/>
            <person name="Bachvaroff T."/>
            <person name="Hill R.T."/>
        </authorList>
    </citation>
    <scope>NUCLEOTIDE SEQUENCE [LARGE SCALE GENOMIC DNA]</scope>
    <source>
        <strain evidence="6 7">P4T</strain>
    </source>
</reference>
<evidence type="ECO:0000313" key="6">
    <source>
        <dbReference type="EMBL" id="WOK08540.1"/>
    </source>
</evidence>
<evidence type="ECO:0000256" key="2">
    <source>
        <dbReference type="ARBA" id="ARBA00023277"/>
    </source>
</evidence>
<dbReference type="PROSITE" id="PS51760">
    <property type="entry name" value="GH10_2"/>
    <property type="match status" value="1"/>
</dbReference>
<dbReference type="RefSeq" id="WP_317491178.1">
    <property type="nucleotide sequence ID" value="NZ_CP136051.1"/>
</dbReference>
<accession>A0ABZ0IVY9</accession>
<dbReference type="EMBL" id="CP136051">
    <property type="protein sequence ID" value="WOK08540.1"/>
    <property type="molecule type" value="Genomic_DNA"/>
</dbReference>
<evidence type="ECO:0000256" key="1">
    <source>
        <dbReference type="ARBA" id="ARBA00022801"/>
    </source>
</evidence>
<proteinExistence type="predicted"/>
<dbReference type="InterPro" id="IPR044846">
    <property type="entry name" value="GH10"/>
</dbReference>